<comment type="caution">
    <text evidence="2">The sequence shown here is derived from an EMBL/GenBank/DDBJ whole genome shotgun (WGS) entry which is preliminary data.</text>
</comment>
<reference evidence="2 3" key="1">
    <citation type="submission" date="2018-02" db="EMBL/GenBank/DDBJ databases">
        <title>The draft genome of Sphingobacterium sp. 5JN-11.</title>
        <authorList>
            <person name="Liu L."/>
            <person name="Li L."/>
            <person name="Liang L."/>
            <person name="Zhang X."/>
            <person name="Wang T."/>
        </authorList>
    </citation>
    <scope>NUCLEOTIDE SEQUENCE [LARGE SCALE GENOMIC DNA]</scope>
    <source>
        <strain evidence="2 3">5JN-11</strain>
    </source>
</reference>
<gene>
    <name evidence="2" type="ORF">C5745_04795</name>
</gene>
<name>A0A2S9J6X7_9SPHI</name>
<dbReference type="EMBL" id="PVBQ01000003">
    <property type="protein sequence ID" value="PRD48522.1"/>
    <property type="molecule type" value="Genomic_DNA"/>
</dbReference>
<dbReference type="RefSeq" id="WP_105715843.1">
    <property type="nucleotide sequence ID" value="NZ_PVBQ01000003.1"/>
</dbReference>
<sequence length="71" mass="8286">MSRIYVFRDHKVMLDQDLAELYGVTTGNLNKAVKRNIKRFPEDFMFQLSEDELKNLIFQNGTSSWGGTKKD</sequence>
<keyword evidence="3" id="KW-1185">Reference proteome</keyword>
<dbReference type="AlphaFoldDB" id="A0A2S9J6X7"/>
<evidence type="ECO:0000313" key="3">
    <source>
        <dbReference type="Proteomes" id="UP000239711"/>
    </source>
</evidence>
<feature type="domain" description="KilA-N DNA-binding" evidence="1">
    <location>
        <begin position="3"/>
        <end position="69"/>
    </location>
</feature>
<organism evidence="2 3">
    <name type="scientific">Sphingobacterium haloxyli</name>
    <dbReference type="NCBI Taxonomy" id="2100533"/>
    <lineage>
        <taxon>Bacteria</taxon>
        <taxon>Pseudomonadati</taxon>
        <taxon>Bacteroidota</taxon>
        <taxon>Sphingobacteriia</taxon>
        <taxon>Sphingobacteriales</taxon>
        <taxon>Sphingobacteriaceae</taxon>
        <taxon>Sphingobacterium</taxon>
    </lineage>
</organism>
<proteinExistence type="predicted"/>
<dbReference type="Pfam" id="PF10543">
    <property type="entry name" value="ORF6N"/>
    <property type="match status" value="1"/>
</dbReference>
<dbReference type="Proteomes" id="UP000239711">
    <property type="component" value="Unassembled WGS sequence"/>
</dbReference>
<evidence type="ECO:0000259" key="1">
    <source>
        <dbReference type="Pfam" id="PF10543"/>
    </source>
</evidence>
<protein>
    <recommendedName>
        <fullName evidence="1">KilA-N DNA-binding domain-containing protein</fullName>
    </recommendedName>
</protein>
<dbReference type="InterPro" id="IPR018873">
    <property type="entry name" value="KilA-N_DNA-bd_domain"/>
</dbReference>
<dbReference type="OrthoDB" id="9816206at2"/>
<evidence type="ECO:0000313" key="2">
    <source>
        <dbReference type="EMBL" id="PRD48522.1"/>
    </source>
</evidence>
<accession>A0A2S9J6X7</accession>